<organism evidence="1 2">
    <name type="scientific">Amanita thiersii Skay4041</name>
    <dbReference type="NCBI Taxonomy" id="703135"/>
    <lineage>
        <taxon>Eukaryota</taxon>
        <taxon>Fungi</taxon>
        <taxon>Dikarya</taxon>
        <taxon>Basidiomycota</taxon>
        <taxon>Agaricomycotina</taxon>
        <taxon>Agaricomycetes</taxon>
        <taxon>Agaricomycetidae</taxon>
        <taxon>Agaricales</taxon>
        <taxon>Pluteineae</taxon>
        <taxon>Amanitaceae</taxon>
        <taxon>Amanita</taxon>
    </lineage>
</organism>
<dbReference type="EMBL" id="KZ302330">
    <property type="protein sequence ID" value="PFH45605.1"/>
    <property type="molecule type" value="Genomic_DNA"/>
</dbReference>
<accession>A0A2A9N6G3</accession>
<keyword evidence="2" id="KW-1185">Reference proteome</keyword>
<evidence type="ECO:0000313" key="1">
    <source>
        <dbReference type="EMBL" id="PFH45605.1"/>
    </source>
</evidence>
<evidence type="ECO:0000313" key="2">
    <source>
        <dbReference type="Proteomes" id="UP000242287"/>
    </source>
</evidence>
<gene>
    <name evidence="1" type="ORF">AMATHDRAFT_8932</name>
</gene>
<sequence>MNFEGIHSYDLLYAKSRRCPKPTALTLAKEIKLSLAHSSLHPDLISGARTIDLFEDRIFFDNPCPPQKTDSNLYKKWIASRVTKVLETTAIADYAIFTDGSHDPDMDKAMAAVIGVKSTNSTESEVKALQKAIDLLLPSHSSSSSNTGLSGRIVLYTDSQPAIDLFLNTKGTHDRMSSVHASKTLR</sequence>
<name>A0A2A9N6G3_9AGAR</name>
<dbReference type="Proteomes" id="UP000242287">
    <property type="component" value="Unassembled WGS sequence"/>
</dbReference>
<proteinExistence type="predicted"/>
<dbReference type="AlphaFoldDB" id="A0A2A9N6G3"/>
<protein>
    <submittedName>
        <fullName evidence="1">Uncharacterized protein</fullName>
    </submittedName>
</protein>
<reference evidence="1 2" key="1">
    <citation type="submission" date="2014-02" db="EMBL/GenBank/DDBJ databases">
        <title>Transposable element dynamics among asymbiotic and ectomycorrhizal Amanita fungi.</title>
        <authorList>
            <consortium name="DOE Joint Genome Institute"/>
            <person name="Hess J."/>
            <person name="Skrede I."/>
            <person name="Wolfe B."/>
            <person name="LaButti K."/>
            <person name="Ohm R.A."/>
            <person name="Grigoriev I.V."/>
            <person name="Pringle A."/>
        </authorList>
    </citation>
    <scope>NUCLEOTIDE SEQUENCE [LARGE SCALE GENOMIC DNA]</scope>
    <source>
        <strain evidence="1 2">SKay4041</strain>
    </source>
</reference>